<gene>
    <name evidence="1" type="ORF">KFE25_008558</name>
</gene>
<keyword evidence="2" id="KW-1185">Reference proteome</keyword>
<organism evidence="1 2">
    <name type="scientific">Diacronema lutheri</name>
    <name type="common">Unicellular marine alga</name>
    <name type="synonym">Monochrysis lutheri</name>
    <dbReference type="NCBI Taxonomy" id="2081491"/>
    <lineage>
        <taxon>Eukaryota</taxon>
        <taxon>Haptista</taxon>
        <taxon>Haptophyta</taxon>
        <taxon>Pavlovophyceae</taxon>
        <taxon>Pavlovales</taxon>
        <taxon>Pavlovaceae</taxon>
        <taxon>Diacronema</taxon>
    </lineage>
</organism>
<protein>
    <submittedName>
        <fullName evidence="1">Uncharacterized protein</fullName>
    </submittedName>
</protein>
<comment type="caution">
    <text evidence="1">The sequence shown here is derived from an EMBL/GenBank/DDBJ whole genome shotgun (WGS) entry which is preliminary data.</text>
</comment>
<dbReference type="EMBL" id="JAGTXO010000001">
    <property type="protein sequence ID" value="KAG8470137.1"/>
    <property type="molecule type" value="Genomic_DNA"/>
</dbReference>
<dbReference type="AlphaFoldDB" id="A0A8J6CCQ9"/>
<evidence type="ECO:0000313" key="2">
    <source>
        <dbReference type="Proteomes" id="UP000751190"/>
    </source>
</evidence>
<proteinExistence type="predicted"/>
<sequence>MADTIIAGSDAPPEGLDQLTEELGNQIRHLERSTCELRSLLDAGANEDGTVLSEDDRAVYADAVVENARALAAKRTHLEELRRLRGGVHL</sequence>
<evidence type="ECO:0000313" key="1">
    <source>
        <dbReference type="EMBL" id="KAG8470137.1"/>
    </source>
</evidence>
<dbReference type="Proteomes" id="UP000751190">
    <property type="component" value="Unassembled WGS sequence"/>
</dbReference>
<reference evidence="1" key="1">
    <citation type="submission" date="2021-05" db="EMBL/GenBank/DDBJ databases">
        <title>The genome of the haptophyte Pavlova lutheri (Diacronema luteri, Pavlovales) - a model for lipid biosynthesis in eukaryotic algae.</title>
        <authorList>
            <person name="Hulatt C.J."/>
            <person name="Posewitz M.C."/>
        </authorList>
    </citation>
    <scope>NUCLEOTIDE SEQUENCE</scope>
    <source>
        <strain evidence="1">NIVA-4/92</strain>
    </source>
</reference>
<name>A0A8J6CCQ9_DIALT</name>
<accession>A0A8J6CCQ9</accession>